<evidence type="ECO:0000313" key="1">
    <source>
        <dbReference type="EMBL" id="MBB5252642.1"/>
    </source>
</evidence>
<dbReference type="EMBL" id="JACHFY010000001">
    <property type="protein sequence ID" value="MBB5252642.1"/>
    <property type="molecule type" value="Genomic_DNA"/>
</dbReference>
<organism evidence="2 3">
    <name type="scientific">Sulfurisphaera ohwakuensis</name>
    <dbReference type="NCBI Taxonomy" id="69656"/>
    <lineage>
        <taxon>Archaea</taxon>
        <taxon>Thermoproteota</taxon>
        <taxon>Thermoprotei</taxon>
        <taxon>Sulfolobales</taxon>
        <taxon>Sulfolobaceae</taxon>
        <taxon>Sulfurisphaera</taxon>
    </lineage>
</organism>
<proteinExistence type="predicted"/>
<dbReference type="RefSeq" id="WP_156014474.1">
    <property type="nucleotide sequence ID" value="NZ_CP045484.1"/>
</dbReference>
<sequence length="165" mass="18139">MKKGLSEVVAALLSLVITLVLLAAFFAFNGGYFLTFQKPHVTSALPLLQPLYLIVNPYPQLSFYPPYQGIILFIVNYGSSPVQVAYAMVNDALQPNTTYVYLVEPPTSLSGQPKFIYCPTGEIQPGKEYAIVISNVPTNLNAYFITLVFTNGYSEEFVLSPGVVQ</sequence>
<reference evidence="2 3" key="1">
    <citation type="submission" date="2019-10" db="EMBL/GenBank/DDBJ databases">
        <title>Genome Sequences from Six Type Strain Members of the Archaeal Family Sulfolobaceae: Acidianus ambivalens, Acidianus infernus, Metallosphaera prunae, Stygiolobus azoricus, Sulfolobus metallicus, and Sulfurisphaera ohwakuensis.</title>
        <authorList>
            <person name="Counts J.A."/>
            <person name="Kelly R.M."/>
        </authorList>
    </citation>
    <scope>NUCLEOTIDE SEQUENCE [LARGE SCALE GENOMIC DNA]</scope>
    <source>
        <strain evidence="2 3">TA-1</strain>
    </source>
</reference>
<evidence type="ECO:0000313" key="4">
    <source>
        <dbReference type="Proteomes" id="UP000582213"/>
    </source>
</evidence>
<dbReference type="KEGG" id="soh:D1869_06845"/>
<gene>
    <name evidence="2" type="ORF">D1869_06845</name>
    <name evidence="1" type="ORF">HNQ62_000360</name>
</gene>
<protein>
    <submittedName>
        <fullName evidence="2">Uncharacterized protein</fullName>
    </submittedName>
</protein>
<dbReference type="GeneID" id="42800948"/>
<evidence type="ECO:0000313" key="3">
    <source>
        <dbReference type="Proteomes" id="UP000427373"/>
    </source>
</evidence>
<dbReference type="EMBL" id="CP045484">
    <property type="protein sequence ID" value="QGR16924.1"/>
    <property type="molecule type" value="Genomic_DNA"/>
</dbReference>
<evidence type="ECO:0000313" key="2">
    <source>
        <dbReference type="EMBL" id="QGR16924.1"/>
    </source>
</evidence>
<dbReference type="OrthoDB" id="373787at2157"/>
<keyword evidence="3" id="KW-1185">Reference proteome</keyword>
<dbReference type="Proteomes" id="UP000582213">
    <property type="component" value="Unassembled WGS sequence"/>
</dbReference>
<reference evidence="1 4" key="2">
    <citation type="submission" date="2020-08" db="EMBL/GenBank/DDBJ databases">
        <title>Genomic Encyclopedia of Type Strains, Phase IV (KMG-IV): sequencing the most valuable type-strain genomes for metagenomic binning, comparative biology and taxonomic classification.</title>
        <authorList>
            <person name="Goeker M."/>
        </authorList>
    </citation>
    <scope>NUCLEOTIDE SEQUENCE [LARGE SCALE GENOMIC DNA]</scope>
    <source>
        <strain evidence="1 4">DSM 12421</strain>
    </source>
</reference>
<dbReference type="AlphaFoldDB" id="A0A650CGE4"/>
<name>A0A650CGE4_SULOH</name>
<dbReference type="Proteomes" id="UP000427373">
    <property type="component" value="Chromosome"/>
</dbReference>
<accession>A0A650CGE4</accession>